<proteinExistence type="predicted"/>
<accession>A0AAW0C4D3</accession>
<keyword evidence="1" id="KW-0175">Coiled coil</keyword>
<reference evidence="2 3" key="1">
    <citation type="journal article" date="2024" name="J Genomics">
        <title>Draft genome sequencing and assembly of Favolaschia claudopus CIRM-BRFM 2984 isolated from oak limbs.</title>
        <authorList>
            <person name="Navarro D."/>
            <person name="Drula E."/>
            <person name="Chaduli D."/>
            <person name="Cazenave R."/>
            <person name="Ahrendt S."/>
            <person name="Wang J."/>
            <person name="Lipzen A."/>
            <person name="Daum C."/>
            <person name="Barry K."/>
            <person name="Grigoriev I.V."/>
            <person name="Favel A."/>
            <person name="Rosso M.N."/>
            <person name="Martin F."/>
        </authorList>
    </citation>
    <scope>NUCLEOTIDE SEQUENCE [LARGE SCALE GENOMIC DNA]</scope>
    <source>
        <strain evidence="2 3">CIRM-BRFM 2984</strain>
    </source>
</reference>
<keyword evidence="3" id="KW-1185">Reference proteome</keyword>
<gene>
    <name evidence="2" type="ORF">R3P38DRAFT_3351384</name>
</gene>
<evidence type="ECO:0000313" key="3">
    <source>
        <dbReference type="Proteomes" id="UP001362999"/>
    </source>
</evidence>
<evidence type="ECO:0000256" key="1">
    <source>
        <dbReference type="SAM" id="Coils"/>
    </source>
</evidence>
<feature type="coiled-coil region" evidence="1">
    <location>
        <begin position="54"/>
        <end position="81"/>
    </location>
</feature>
<protein>
    <submittedName>
        <fullName evidence="2">Uncharacterized protein</fullName>
    </submittedName>
</protein>
<comment type="caution">
    <text evidence="2">The sequence shown here is derived from an EMBL/GenBank/DDBJ whole genome shotgun (WGS) entry which is preliminary data.</text>
</comment>
<sequence>MSFLRYCCGLHKVNHHSSDAFVRALHSHHHLLYFSCLESEQLQLAGLERPEQSALSSEEKIAALENRVEALSRKNKRLSKALRRNEPTTNDEDITAIPKPKERKFNIKSAMGLEDNQRLFTELQALIRTVAIEAKIDFDLPWKDQEPSDVAAAGRNSYLSAKASLGTGPHRLFSNAISTAFGDTTPGRPIPPVASTVAVSEIPQWDGLSS</sequence>
<evidence type="ECO:0000313" key="2">
    <source>
        <dbReference type="EMBL" id="KAK7034219.1"/>
    </source>
</evidence>
<dbReference type="Proteomes" id="UP001362999">
    <property type="component" value="Unassembled WGS sequence"/>
</dbReference>
<dbReference type="EMBL" id="JAWWNJ010000021">
    <property type="protein sequence ID" value="KAK7034219.1"/>
    <property type="molecule type" value="Genomic_DNA"/>
</dbReference>
<organism evidence="2 3">
    <name type="scientific">Favolaschia claudopus</name>
    <dbReference type="NCBI Taxonomy" id="2862362"/>
    <lineage>
        <taxon>Eukaryota</taxon>
        <taxon>Fungi</taxon>
        <taxon>Dikarya</taxon>
        <taxon>Basidiomycota</taxon>
        <taxon>Agaricomycotina</taxon>
        <taxon>Agaricomycetes</taxon>
        <taxon>Agaricomycetidae</taxon>
        <taxon>Agaricales</taxon>
        <taxon>Marasmiineae</taxon>
        <taxon>Mycenaceae</taxon>
        <taxon>Favolaschia</taxon>
    </lineage>
</organism>
<dbReference type="AlphaFoldDB" id="A0AAW0C4D3"/>
<name>A0AAW0C4D3_9AGAR</name>